<dbReference type="OrthoDB" id="10585133at2759"/>
<keyword evidence="2" id="KW-1185">Reference proteome</keyword>
<dbReference type="Proteomes" id="UP000299102">
    <property type="component" value="Unassembled WGS sequence"/>
</dbReference>
<protein>
    <submittedName>
        <fullName evidence="1">Uncharacterized protein</fullName>
    </submittedName>
</protein>
<comment type="caution">
    <text evidence="1">The sequence shown here is derived from an EMBL/GenBank/DDBJ whole genome shotgun (WGS) entry which is preliminary data.</text>
</comment>
<evidence type="ECO:0000313" key="2">
    <source>
        <dbReference type="Proteomes" id="UP000299102"/>
    </source>
</evidence>
<evidence type="ECO:0000313" key="1">
    <source>
        <dbReference type="EMBL" id="GBP34422.1"/>
    </source>
</evidence>
<name>A0A4C1V7Y9_EUMVA</name>
<dbReference type="EMBL" id="BGZK01000288">
    <property type="protein sequence ID" value="GBP34422.1"/>
    <property type="molecule type" value="Genomic_DNA"/>
</dbReference>
<reference evidence="1 2" key="1">
    <citation type="journal article" date="2019" name="Commun. Biol.">
        <title>The bagworm genome reveals a unique fibroin gene that provides high tensile strength.</title>
        <authorList>
            <person name="Kono N."/>
            <person name="Nakamura H."/>
            <person name="Ohtoshi R."/>
            <person name="Tomita M."/>
            <person name="Numata K."/>
            <person name="Arakawa K."/>
        </authorList>
    </citation>
    <scope>NUCLEOTIDE SEQUENCE [LARGE SCALE GENOMIC DNA]</scope>
</reference>
<accession>A0A4C1V7Y9</accession>
<dbReference type="AlphaFoldDB" id="A0A4C1V7Y9"/>
<sequence length="96" mass="10990">MKYAGNYGMPISGFLPGYKLLAPRLFSLNELVSEEAFQLLSKHFVALLAVVFSAMREPKILDFWICPEIKNFRLTAQIYASEEFLKKNIVKIKSSE</sequence>
<organism evidence="1 2">
    <name type="scientific">Eumeta variegata</name>
    <name type="common">Bagworm moth</name>
    <name type="synonym">Eumeta japonica</name>
    <dbReference type="NCBI Taxonomy" id="151549"/>
    <lineage>
        <taxon>Eukaryota</taxon>
        <taxon>Metazoa</taxon>
        <taxon>Ecdysozoa</taxon>
        <taxon>Arthropoda</taxon>
        <taxon>Hexapoda</taxon>
        <taxon>Insecta</taxon>
        <taxon>Pterygota</taxon>
        <taxon>Neoptera</taxon>
        <taxon>Endopterygota</taxon>
        <taxon>Lepidoptera</taxon>
        <taxon>Glossata</taxon>
        <taxon>Ditrysia</taxon>
        <taxon>Tineoidea</taxon>
        <taxon>Psychidae</taxon>
        <taxon>Oiketicinae</taxon>
        <taxon>Eumeta</taxon>
    </lineage>
</organism>
<gene>
    <name evidence="1" type="ORF">EVAR_25024_1</name>
</gene>
<proteinExistence type="predicted"/>